<keyword evidence="11" id="KW-1185">Reference proteome</keyword>
<evidence type="ECO:0000256" key="7">
    <source>
        <dbReference type="ARBA" id="ARBA00023136"/>
    </source>
</evidence>
<dbReference type="EMBL" id="LIIK01000026">
    <property type="protein sequence ID" value="KQM08668.1"/>
    <property type="molecule type" value="Genomic_DNA"/>
</dbReference>
<keyword evidence="4" id="KW-0547">Nucleotide-binding</keyword>
<accession>A0A0Q4B773</accession>
<comment type="subcellular location">
    <subcellularLocation>
        <location evidence="1">Membrane</location>
        <topology evidence="1">Multi-pass membrane protein</topology>
    </subcellularLocation>
</comment>
<evidence type="ECO:0000313" key="10">
    <source>
        <dbReference type="EMBL" id="KQM08668.1"/>
    </source>
</evidence>
<evidence type="ECO:0000256" key="6">
    <source>
        <dbReference type="ARBA" id="ARBA00022989"/>
    </source>
</evidence>
<dbReference type="InterPro" id="IPR027417">
    <property type="entry name" value="P-loop_NTPase"/>
</dbReference>
<organism evidence="10 11">
    <name type="scientific">Candidatus [Bacteroides] periocalifornicus</name>
    <dbReference type="NCBI Taxonomy" id="1702214"/>
    <lineage>
        <taxon>Bacteria</taxon>
        <taxon>Pseudomonadati</taxon>
        <taxon>Bacteroidota</taxon>
    </lineage>
</organism>
<keyword evidence="5" id="KW-0067">ATP-binding</keyword>
<dbReference type="Gene3D" id="3.40.50.300">
    <property type="entry name" value="P-loop containing nucleotide triphosphate hydrolases"/>
    <property type="match status" value="1"/>
</dbReference>
<feature type="domain" description="ABC transporter" evidence="9">
    <location>
        <begin position="260"/>
        <end position="500"/>
    </location>
</feature>
<evidence type="ECO:0000313" key="11">
    <source>
        <dbReference type="Proteomes" id="UP000054172"/>
    </source>
</evidence>
<gene>
    <name evidence="10" type="ORF">AL399_06015</name>
</gene>
<dbReference type="PANTHER" id="PTHR48041">
    <property type="entry name" value="ABC TRANSPORTER G FAMILY MEMBER 28"/>
    <property type="match status" value="1"/>
</dbReference>
<name>A0A0Q4B773_9BACT</name>
<feature type="transmembrane region" description="Helical" evidence="8">
    <location>
        <begin position="712"/>
        <end position="731"/>
    </location>
</feature>
<protein>
    <recommendedName>
        <fullName evidence="9">ABC transporter domain-containing protein</fullName>
    </recommendedName>
</protein>
<keyword evidence="3 8" id="KW-0812">Transmembrane</keyword>
<reference evidence="10" key="1">
    <citation type="submission" date="2015-08" db="EMBL/GenBank/DDBJ databases">
        <title>Candidatus Bacteriodes Periocalifornicus.</title>
        <authorList>
            <person name="McLean J.S."/>
            <person name="Kelley S."/>
        </authorList>
    </citation>
    <scope>NUCLEOTIDE SEQUENCE [LARGE SCALE GENOMIC DNA]</scope>
    <source>
        <strain evidence="10">12B</strain>
    </source>
</reference>
<dbReference type="PROSITE" id="PS50893">
    <property type="entry name" value="ABC_TRANSPORTER_2"/>
    <property type="match status" value="1"/>
</dbReference>
<dbReference type="Pfam" id="PF01061">
    <property type="entry name" value="ABC2_membrane"/>
    <property type="match status" value="1"/>
</dbReference>
<dbReference type="GO" id="GO:0140359">
    <property type="term" value="F:ABC-type transporter activity"/>
    <property type="evidence" value="ECO:0007669"/>
    <property type="project" value="InterPro"/>
</dbReference>
<dbReference type="PATRIC" id="fig|1702214.3.peg.463"/>
<evidence type="ECO:0000256" key="8">
    <source>
        <dbReference type="SAM" id="Phobius"/>
    </source>
</evidence>
<evidence type="ECO:0000256" key="1">
    <source>
        <dbReference type="ARBA" id="ARBA00004141"/>
    </source>
</evidence>
<dbReference type="GO" id="GO:0005524">
    <property type="term" value="F:ATP binding"/>
    <property type="evidence" value="ECO:0007669"/>
    <property type="project" value="UniProtKB-KW"/>
</dbReference>
<dbReference type="InterPro" id="IPR013525">
    <property type="entry name" value="ABC2_TM"/>
</dbReference>
<comment type="caution">
    <text evidence="10">The sequence shown here is derived from an EMBL/GenBank/DDBJ whole genome shotgun (WGS) entry which is preliminary data.</text>
</comment>
<dbReference type="PANTHER" id="PTHR48041:SF139">
    <property type="entry name" value="PROTEIN SCARLET"/>
    <property type="match status" value="1"/>
</dbReference>
<evidence type="ECO:0000256" key="2">
    <source>
        <dbReference type="ARBA" id="ARBA00022448"/>
    </source>
</evidence>
<sequence length="1026" mass="115277">MSESVLQALMQLFAIVASAALEDGEGRGRVQRSTVEQFLNQQIALNQVERYLEIYDAFYQQHLARQQAKRTSYKHTSSSSVRVLRICAQINEELQLSQKFIVLARLIEFARQSGHRINSLERDFIDTVSDSFYITRQELGELMDFAAPEELPKAPPAGQTSLLRIVDSAARTQGSTVGKVLYHEHLDGEMWVYHATRAGIYMLRYFGRLQLLVGGRAASPRNLYVLSHGSSIRVGNSAPIFYTTLEGEFAPERFGQQVCLEVKGIAYQFADGKMGIHPMGFSHTGGQLVGIMGSSGAGKSTLLGVLNGSTRPQQGEVRINGVEIYQEPEQAEGVIGYVSQDDLLVEELSVFQNLYYSARLSFGGMPREGLIARVQEILLSLGLWEIRHMPVGNPLDKRISGGQRKRLNIALELIREPSILFLDEPTSGLSSRDSENLVAILKDLTLNGKLIYIVIHQPSSAIFKMLDRLLVLDTGGYLIYEGNPIEALEYFQEQGDYVGLHDCECALCGNVTPEQLFDIIENPVVDEYGNVTRQRRRQPEEWAACFAATSRYSGCSKQPPPPIEGLRHSTRRPGWLGQLSVFTLRDALGKIANRQYLIINLLEAPLMALLLAFLVRYFDASSGGYTLQDNVNLPVYLLMAVVVAFFVGLSGTAEDIIRDRKIRKRESFLNLSWGAYLSAKMVNMTIVSIYQSLAFTLIGNALMGIGPAMLPYYWLILLAVWMSAGTLGLLISDSFKTVVAIYILIPFLVIPQLILSGIIVKFDKLNPEVSNPADIPWYGEAIVARWAYEALAVHQFKQNAYQAPLYGYEQVMALADYKRNYWLRALISRCNTLLAPNDSAQALADWELLRHELQADENPETGSGIKLEKEIDWHAPTPENVERVQRHLQLLSGFYARLYTNGSRLRDSAIRSLQEREAAQGSSLAKLKAHSYNTALARLVRASDETDRIVLYHNRLVWHCDPIFQLPTSPWLKAHFYAPCKRLGSYYLSTYWVNLGVLIASICILYALLYLRVPKRIFRKRSVESI</sequence>
<dbReference type="GO" id="GO:0016887">
    <property type="term" value="F:ATP hydrolysis activity"/>
    <property type="evidence" value="ECO:0007669"/>
    <property type="project" value="InterPro"/>
</dbReference>
<dbReference type="GO" id="GO:0016020">
    <property type="term" value="C:membrane"/>
    <property type="evidence" value="ECO:0007669"/>
    <property type="project" value="UniProtKB-SubCell"/>
</dbReference>
<evidence type="ECO:0000256" key="3">
    <source>
        <dbReference type="ARBA" id="ARBA00022692"/>
    </source>
</evidence>
<dbReference type="InterPro" id="IPR017871">
    <property type="entry name" value="ABC_transporter-like_CS"/>
</dbReference>
<dbReference type="SUPFAM" id="SSF52540">
    <property type="entry name" value="P-loop containing nucleoside triphosphate hydrolases"/>
    <property type="match status" value="1"/>
</dbReference>
<dbReference type="InterPro" id="IPR003593">
    <property type="entry name" value="AAA+_ATPase"/>
</dbReference>
<proteinExistence type="predicted"/>
<feature type="transmembrane region" description="Helical" evidence="8">
    <location>
        <begin position="738"/>
        <end position="760"/>
    </location>
</feature>
<keyword evidence="7 8" id="KW-0472">Membrane</keyword>
<keyword evidence="6 8" id="KW-1133">Transmembrane helix</keyword>
<feature type="transmembrane region" description="Helical" evidence="8">
    <location>
        <begin position="635"/>
        <end position="657"/>
    </location>
</feature>
<feature type="transmembrane region" description="Helical" evidence="8">
    <location>
        <begin position="596"/>
        <end position="615"/>
    </location>
</feature>
<dbReference type="SMART" id="SM00382">
    <property type="entry name" value="AAA"/>
    <property type="match status" value="1"/>
</dbReference>
<dbReference type="PROSITE" id="PS00211">
    <property type="entry name" value="ABC_TRANSPORTER_1"/>
    <property type="match status" value="1"/>
</dbReference>
<evidence type="ECO:0000256" key="5">
    <source>
        <dbReference type="ARBA" id="ARBA00022840"/>
    </source>
</evidence>
<dbReference type="Pfam" id="PF00005">
    <property type="entry name" value="ABC_tran"/>
    <property type="match status" value="1"/>
</dbReference>
<evidence type="ECO:0000256" key="4">
    <source>
        <dbReference type="ARBA" id="ARBA00022741"/>
    </source>
</evidence>
<keyword evidence="2" id="KW-0813">Transport</keyword>
<dbReference type="Proteomes" id="UP000054172">
    <property type="component" value="Unassembled WGS sequence"/>
</dbReference>
<feature type="transmembrane region" description="Helical" evidence="8">
    <location>
        <begin position="991"/>
        <end position="1011"/>
    </location>
</feature>
<dbReference type="AlphaFoldDB" id="A0A0Q4B773"/>
<dbReference type="STRING" id="1702214.AL399_06015"/>
<evidence type="ECO:0000259" key="9">
    <source>
        <dbReference type="PROSITE" id="PS50893"/>
    </source>
</evidence>
<dbReference type="InterPro" id="IPR050352">
    <property type="entry name" value="ABCG_transporters"/>
</dbReference>
<dbReference type="InterPro" id="IPR003439">
    <property type="entry name" value="ABC_transporter-like_ATP-bd"/>
</dbReference>